<keyword evidence="10" id="KW-1185">Reference proteome</keyword>
<evidence type="ECO:0000256" key="3">
    <source>
        <dbReference type="ARBA" id="ARBA00022475"/>
    </source>
</evidence>
<evidence type="ECO:0000313" key="10">
    <source>
        <dbReference type="Proteomes" id="UP000010482"/>
    </source>
</evidence>
<dbReference type="GO" id="GO:0043190">
    <property type="term" value="C:ATP-binding cassette (ABC) transporter complex"/>
    <property type="evidence" value="ECO:0007669"/>
    <property type="project" value="InterPro"/>
</dbReference>
<dbReference type="PATRIC" id="fig|13035.3.peg.459"/>
<feature type="transmembrane region" description="Helical" evidence="7">
    <location>
        <begin position="56"/>
        <end position="78"/>
    </location>
</feature>
<dbReference type="NCBIfam" id="TIGR01726">
    <property type="entry name" value="HEQRo_perm_3TM"/>
    <property type="match status" value="1"/>
</dbReference>
<keyword evidence="3" id="KW-1003">Cell membrane</keyword>
<dbReference type="STRING" id="13035.Dacsa_0401"/>
<name>K9YS84_DACS8</name>
<dbReference type="Proteomes" id="UP000010482">
    <property type="component" value="Chromosome"/>
</dbReference>
<evidence type="ECO:0000259" key="8">
    <source>
        <dbReference type="PROSITE" id="PS50928"/>
    </source>
</evidence>
<evidence type="ECO:0000256" key="4">
    <source>
        <dbReference type="ARBA" id="ARBA00022692"/>
    </source>
</evidence>
<dbReference type="SUPFAM" id="SSF161098">
    <property type="entry name" value="MetI-like"/>
    <property type="match status" value="1"/>
</dbReference>
<sequence length="224" mass="24967">MEYTFQFSVVWNNLDLLVQGVLLTLQIVSVAIALGFILGLIGALGRTSGNPIFNAITMAYVEFFRNTPFLIQLFFFYFALPNLGVKMSSWQAAVLALGINFGAYATEIIRSGIEGISVGQVEAGKALGLKPLQIFRHVILIPALANIYPALMSQVVIAVLFSCVVSQISAEELTFVGNYLQSRTFRSFEIYLTISLIYVGLVWSIKLIAFFIQRQFFAFTQYTR</sequence>
<dbReference type="GO" id="GO:0006865">
    <property type="term" value="P:amino acid transport"/>
    <property type="evidence" value="ECO:0007669"/>
    <property type="project" value="TreeGrafter"/>
</dbReference>
<accession>K9YS84</accession>
<comment type="subcellular location">
    <subcellularLocation>
        <location evidence="1 7">Cell membrane</location>
        <topology evidence="1 7">Multi-pass membrane protein</topology>
    </subcellularLocation>
</comment>
<dbReference type="InterPro" id="IPR010065">
    <property type="entry name" value="AA_ABC_transptr_permease_3TM"/>
</dbReference>
<dbReference type="Gene3D" id="1.10.3720.10">
    <property type="entry name" value="MetI-like"/>
    <property type="match status" value="1"/>
</dbReference>
<dbReference type="Pfam" id="PF00528">
    <property type="entry name" value="BPD_transp_1"/>
    <property type="match status" value="1"/>
</dbReference>
<gene>
    <name evidence="9" type="ORF">Dacsa_0401</name>
</gene>
<dbReference type="EMBL" id="CP003944">
    <property type="protein sequence ID" value="AFZ49190.1"/>
    <property type="molecule type" value="Genomic_DNA"/>
</dbReference>
<reference evidence="9" key="1">
    <citation type="submission" date="2012-04" db="EMBL/GenBank/DDBJ databases">
        <title>Finished genome of Dactylococcopsis salina PCC 8305.</title>
        <authorList>
            <consortium name="US DOE Joint Genome Institute"/>
            <person name="Gugger M."/>
            <person name="Coursin T."/>
            <person name="Rippka R."/>
            <person name="Tandeau De Marsac N."/>
            <person name="Huntemann M."/>
            <person name="Wei C.-L."/>
            <person name="Han J."/>
            <person name="Detter J.C."/>
            <person name="Han C."/>
            <person name="Tapia R."/>
            <person name="Daligault H."/>
            <person name="Chen A."/>
            <person name="Krypides N."/>
            <person name="Mavromatis K."/>
            <person name="Markowitz V."/>
            <person name="Szeto E."/>
            <person name="Ivanova N."/>
            <person name="Ovchinnikova G."/>
            <person name="Pagani I."/>
            <person name="Pati A."/>
            <person name="Goodwin L."/>
            <person name="Peters L."/>
            <person name="Pitluck S."/>
            <person name="Woyke T."/>
            <person name="Kerfeld C."/>
        </authorList>
    </citation>
    <scope>NUCLEOTIDE SEQUENCE [LARGE SCALE GENOMIC DNA]</scope>
    <source>
        <strain evidence="9">PCC 8305</strain>
    </source>
</reference>
<evidence type="ECO:0000256" key="6">
    <source>
        <dbReference type="ARBA" id="ARBA00023136"/>
    </source>
</evidence>
<feature type="transmembrane region" description="Helical" evidence="7">
    <location>
        <begin position="190"/>
        <end position="212"/>
    </location>
</feature>
<proteinExistence type="inferred from homology"/>
<keyword evidence="6 7" id="KW-0472">Membrane</keyword>
<evidence type="ECO:0000256" key="5">
    <source>
        <dbReference type="ARBA" id="ARBA00022989"/>
    </source>
</evidence>
<dbReference type="PANTHER" id="PTHR30614">
    <property type="entry name" value="MEMBRANE COMPONENT OF AMINO ACID ABC TRANSPORTER"/>
    <property type="match status" value="1"/>
</dbReference>
<dbReference type="HOGENOM" id="CLU_019602_1_0_3"/>
<dbReference type="GO" id="GO:0022857">
    <property type="term" value="F:transmembrane transporter activity"/>
    <property type="evidence" value="ECO:0007669"/>
    <property type="project" value="InterPro"/>
</dbReference>
<evidence type="ECO:0000256" key="2">
    <source>
        <dbReference type="ARBA" id="ARBA00022448"/>
    </source>
</evidence>
<dbReference type="InterPro" id="IPR043429">
    <property type="entry name" value="ArtM/GltK/GlnP/TcyL/YhdX-like"/>
</dbReference>
<keyword evidence="2 7" id="KW-0813">Transport</keyword>
<evidence type="ECO:0000256" key="7">
    <source>
        <dbReference type="RuleBase" id="RU363032"/>
    </source>
</evidence>
<dbReference type="OrthoDB" id="9805999at2"/>
<organism evidence="9 10">
    <name type="scientific">Dactylococcopsis salina (strain PCC 8305)</name>
    <name type="common">Myxobactron salinum</name>
    <dbReference type="NCBI Taxonomy" id="13035"/>
    <lineage>
        <taxon>Bacteria</taxon>
        <taxon>Bacillati</taxon>
        <taxon>Cyanobacteriota</taxon>
        <taxon>Cyanophyceae</taxon>
        <taxon>Nodosilineales</taxon>
        <taxon>Cymatolegaceae</taxon>
        <taxon>Dactylococcopsis</taxon>
    </lineage>
</organism>
<keyword evidence="4 7" id="KW-0812">Transmembrane</keyword>
<evidence type="ECO:0000256" key="1">
    <source>
        <dbReference type="ARBA" id="ARBA00004651"/>
    </source>
</evidence>
<keyword evidence="5 7" id="KW-1133">Transmembrane helix</keyword>
<dbReference type="PROSITE" id="PS50928">
    <property type="entry name" value="ABC_TM1"/>
    <property type="match status" value="1"/>
</dbReference>
<comment type="similarity">
    <text evidence="7">Belongs to the binding-protein-dependent transport system permease family.</text>
</comment>
<feature type="domain" description="ABC transmembrane type-1" evidence="8">
    <location>
        <begin position="21"/>
        <end position="209"/>
    </location>
</feature>
<dbReference type="PANTHER" id="PTHR30614:SF35">
    <property type="entry name" value="ABC TRANSPORTER PERMEASE PROTEIN"/>
    <property type="match status" value="1"/>
</dbReference>
<dbReference type="InterPro" id="IPR000515">
    <property type="entry name" value="MetI-like"/>
</dbReference>
<dbReference type="AlphaFoldDB" id="K9YS84"/>
<feature type="transmembrane region" description="Helical" evidence="7">
    <location>
        <begin position="139"/>
        <end position="170"/>
    </location>
</feature>
<evidence type="ECO:0000313" key="9">
    <source>
        <dbReference type="EMBL" id="AFZ49190.1"/>
    </source>
</evidence>
<dbReference type="KEGG" id="dsl:Dacsa_0401"/>
<dbReference type="eggNOG" id="COG0765">
    <property type="taxonomic scope" value="Bacteria"/>
</dbReference>
<dbReference type="InterPro" id="IPR035906">
    <property type="entry name" value="MetI-like_sf"/>
</dbReference>
<dbReference type="CDD" id="cd06261">
    <property type="entry name" value="TM_PBP2"/>
    <property type="match status" value="1"/>
</dbReference>
<protein>
    <submittedName>
        <fullName evidence="9">Amine acid ABC transporter, permease protein, 3-TM region, His/Glu/Gln/Arg/opine family</fullName>
    </submittedName>
</protein>
<dbReference type="RefSeq" id="WP_015228203.1">
    <property type="nucleotide sequence ID" value="NC_019780.1"/>
</dbReference>
<feature type="transmembrane region" description="Helical" evidence="7">
    <location>
        <begin position="20"/>
        <end position="44"/>
    </location>
</feature>